<gene>
    <name evidence="1" type="ORF">LCGC14_2019630</name>
</gene>
<organism evidence="1">
    <name type="scientific">marine sediment metagenome</name>
    <dbReference type="NCBI Taxonomy" id="412755"/>
    <lineage>
        <taxon>unclassified sequences</taxon>
        <taxon>metagenomes</taxon>
        <taxon>ecological metagenomes</taxon>
    </lineage>
</organism>
<name>A0A0F9FKF2_9ZZZZ</name>
<dbReference type="EMBL" id="LAZR01023304">
    <property type="protein sequence ID" value="KKL78966.1"/>
    <property type="molecule type" value="Genomic_DNA"/>
</dbReference>
<dbReference type="AlphaFoldDB" id="A0A0F9FKF2"/>
<reference evidence="1" key="1">
    <citation type="journal article" date="2015" name="Nature">
        <title>Complex archaea that bridge the gap between prokaryotes and eukaryotes.</title>
        <authorList>
            <person name="Spang A."/>
            <person name="Saw J.H."/>
            <person name="Jorgensen S.L."/>
            <person name="Zaremba-Niedzwiedzka K."/>
            <person name="Martijn J."/>
            <person name="Lind A.E."/>
            <person name="van Eijk R."/>
            <person name="Schleper C."/>
            <person name="Guy L."/>
            <person name="Ettema T.J."/>
        </authorList>
    </citation>
    <scope>NUCLEOTIDE SEQUENCE</scope>
</reference>
<protein>
    <submittedName>
        <fullName evidence="1">Uncharacterized protein</fullName>
    </submittedName>
</protein>
<proteinExistence type="predicted"/>
<comment type="caution">
    <text evidence="1">The sequence shown here is derived from an EMBL/GenBank/DDBJ whole genome shotgun (WGS) entry which is preliminary data.</text>
</comment>
<sequence length="53" mass="6037">MECSGYANEEGVVEIHVSSYDDPNNPDKQKILYIDILEPGEKVTLEWVEGEPR</sequence>
<evidence type="ECO:0000313" key="1">
    <source>
        <dbReference type="EMBL" id="KKL78966.1"/>
    </source>
</evidence>
<accession>A0A0F9FKF2</accession>